<organism evidence="1 2">
    <name type="scientific">Streptomyces griseoaurantiacus M045</name>
    <dbReference type="NCBI Taxonomy" id="996637"/>
    <lineage>
        <taxon>Bacteria</taxon>
        <taxon>Bacillati</taxon>
        <taxon>Actinomycetota</taxon>
        <taxon>Actinomycetes</taxon>
        <taxon>Kitasatosporales</taxon>
        <taxon>Streptomycetaceae</taxon>
        <taxon>Streptomyces</taxon>
        <taxon>Streptomyces aurantiacus group</taxon>
    </lineage>
</organism>
<protein>
    <submittedName>
        <fullName evidence="1">Uncharacterized protein</fullName>
    </submittedName>
</protein>
<dbReference type="AlphaFoldDB" id="F3NBV3"/>
<proteinExistence type="predicted"/>
<keyword evidence="2" id="KW-1185">Reference proteome</keyword>
<dbReference type="Pfam" id="PF19508">
    <property type="entry name" value="DUF6042"/>
    <property type="match status" value="1"/>
</dbReference>
<reference evidence="1 2" key="1">
    <citation type="journal article" date="2011" name="J. Bacteriol.">
        <title>Draft genome sequence of the marine bacterium Streptomyces griseoaurantiacus M045, which produces novel manumycin-type antibiotics with a pABA core component.</title>
        <authorList>
            <person name="Li F."/>
            <person name="Jiang P."/>
            <person name="Zheng H."/>
            <person name="Wang S."/>
            <person name="Zhao G."/>
            <person name="Qin S."/>
            <person name="Liu Z."/>
        </authorList>
    </citation>
    <scope>NUCLEOTIDE SEQUENCE [LARGE SCALE GENOMIC DNA]</scope>
    <source>
        <strain evidence="1 2">M045</strain>
    </source>
</reference>
<sequence>MHHHGDLLRLDADLAQRLDRMRWTMRTDPLVYGLIGHLVDDLGGPEEILTSLDRLADATGQDADDVRLALAKLVRSARGAGHGGSARHLSPRLIVFRADRVP</sequence>
<evidence type="ECO:0000313" key="2">
    <source>
        <dbReference type="Proteomes" id="UP000003022"/>
    </source>
</evidence>
<dbReference type="Proteomes" id="UP000003022">
    <property type="component" value="Unassembled WGS sequence"/>
</dbReference>
<comment type="caution">
    <text evidence="1">The sequence shown here is derived from an EMBL/GenBank/DDBJ whole genome shotgun (WGS) entry which is preliminary data.</text>
</comment>
<name>F3NBV3_9ACTN</name>
<dbReference type="InterPro" id="IPR046105">
    <property type="entry name" value="DUF6042"/>
</dbReference>
<dbReference type="EMBL" id="AEYX01000004">
    <property type="protein sequence ID" value="EGG49061.1"/>
    <property type="molecule type" value="Genomic_DNA"/>
</dbReference>
<gene>
    <name evidence="1" type="ORF">SGM_6642</name>
</gene>
<accession>F3NBV3</accession>
<dbReference type="RefSeq" id="WP_006138008.1">
    <property type="nucleotide sequence ID" value="NZ_AEYX01000004.1"/>
</dbReference>
<evidence type="ECO:0000313" key="1">
    <source>
        <dbReference type="EMBL" id="EGG49061.1"/>
    </source>
</evidence>